<keyword evidence="2" id="KW-0479">Metal-binding</keyword>
<dbReference type="Proteomes" id="UP000199320">
    <property type="component" value="Unassembled WGS sequence"/>
</dbReference>
<dbReference type="PROSITE" id="PS51257">
    <property type="entry name" value="PROKAR_LIPOPROTEIN"/>
    <property type="match status" value="1"/>
</dbReference>
<gene>
    <name evidence="5" type="ORF">SAMN04488694_107107</name>
    <name evidence="4" type="ORF">SAMN05192552_1009106</name>
</gene>
<keyword evidence="6" id="KW-1185">Reference proteome</keyword>
<feature type="disulfide bond" description="Redox-active" evidence="3">
    <location>
        <begin position="94"/>
        <end position="98"/>
    </location>
</feature>
<evidence type="ECO:0000313" key="4">
    <source>
        <dbReference type="EMBL" id="SDC93534.1"/>
    </source>
</evidence>
<protein>
    <submittedName>
        <fullName evidence="5">Protein SCO1/2</fullName>
    </submittedName>
</protein>
<comment type="similarity">
    <text evidence="1">Belongs to the SCO1/2 family.</text>
</comment>
<dbReference type="AlphaFoldDB" id="A0A1I0ET24"/>
<organism evidence="5 6">
    <name type="scientific">Natrinema hispanicum</name>
    <dbReference type="NCBI Taxonomy" id="392421"/>
    <lineage>
        <taxon>Archaea</taxon>
        <taxon>Methanobacteriati</taxon>
        <taxon>Methanobacteriota</taxon>
        <taxon>Stenosarchaea group</taxon>
        <taxon>Halobacteria</taxon>
        <taxon>Halobacteriales</taxon>
        <taxon>Natrialbaceae</taxon>
        <taxon>Natrinema</taxon>
    </lineage>
</organism>
<dbReference type="CDD" id="cd02968">
    <property type="entry name" value="SCO"/>
    <property type="match status" value="1"/>
</dbReference>
<dbReference type="Proteomes" id="UP000324021">
    <property type="component" value="Unassembled WGS sequence"/>
</dbReference>
<evidence type="ECO:0000313" key="7">
    <source>
        <dbReference type="Proteomes" id="UP000324021"/>
    </source>
</evidence>
<evidence type="ECO:0000256" key="1">
    <source>
        <dbReference type="ARBA" id="ARBA00010996"/>
    </source>
</evidence>
<evidence type="ECO:0000256" key="2">
    <source>
        <dbReference type="PIRSR" id="PIRSR603782-1"/>
    </source>
</evidence>
<dbReference type="EMBL" id="FOIC01000007">
    <property type="protein sequence ID" value="SET48581.1"/>
    <property type="molecule type" value="Genomic_DNA"/>
</dbReference>
<dbReference type="InterPro" id="IPR003782">
    <property type="entry name" value="SCO1/SenC"/>
</dbReference>
<dbReference type="RefSeq" id="WP_092932296.1">
    <property type="nucleotide sequence ID" value="NZ_FMZP01000009.1"/>
</dbReference>
<dbReference type="EMBL" id="FMZP01000009">
    <property type="protein sequence ID" value="SDC93534.1"/>
    <property type="molecule type" value="Genomic_DNA"/>
</dbReference>
<reference evidence="6 7" key="1">
    <citation type="submission" date="2016-10" db="EMBL/GenBank/DDBJ databases">
        <authorList>
            <person name="Varghese N."/>
            <person name="Submissions S."/>
        </authorList>
    </citation>
    <scope>NUCLEOTIDE SEQUENCE [LARGE SCALE GENOMIC DNA]</scope>
    <source>
        <strain evidence="4 7">CDM_1</strain>
        <strain evidence="6">CDM_6</strain>
    </source>
</reference>
<evidence type="ECO:0000313" key="5">
    <source>
        <dbReference type="EMBL" id="SET48581.1"/>
    </source>
</evidence>
<dbReference type="PANTHER" id="PTHR12151">
    <property type="entry name" value="ELECTRON TRANSPORT PROTIN SCO1/SENC FAMILY MEMBER"/>
    <property type="match status" value="1"/>
</dbReference>
<dbReference type="Pfam" id="PF02630">
    <property type="entry name" value="SCO1-SenC"/>
    <property type="match status" value="1"/>
</dbReference>
<dbReference type="SUPFAM" id="SSF52833">
    <property type="entry name" value="Thioredoxin-like"/>
    <property type="match status" value="1"/>
</dbReference>
<proteinExistence type="inferred from homology"/>
<keyword evidence="3" id="KW-1015">Disulfide bond</keyword>
<accession>A0A1I0ET24</accession>
<feature type="binding site" evidence="2">
    <location>
        <position position="94"/>
    </location>
    <ligand>
        <name>Cu cation</name>
        <dbReference type="ChEBI" id="CHEBI:23378"/>
    </ligand>
</feature>
<keyword evidence="2" id="KW-0186">Copper</keyword>
<dbReference type="Gene3D" id="3.40.30.10">
    <property type="entry name" value="Glutaredoxin"/>
    <property type="match status" value="1"/>
</dbReference>
<sequence length="239" mass="26810">MRKRTLLASVGSGVALSLSGCMGMLGSGSDGGSNTYLDAKEWEGVDDPSNLPFPTHGQALPSATLPAPLRDDTEVSIPDDFETDLLVTFIYTNCMTMCPRLTALMAQTQDYAREEGYSDQVSFVETSFDPARDDADAFREWADKHRVEMDDGNWYFLRPQSKERAKEVVQENYGIHFTKTEPENMDAYMFSHAGVILLVNQDGYVERAYKLQAQRNPDSPRVSRQQITDDLATLREREG</sequence>
<dbReference type="GO" id="GO:0046872">
    <property type="term" value="F:metal ion binding"/>
    <property type="evidence" value="ECO:0007669"/>
    <property type="project" value="UniProtKB-KW"/>
</dbReference>
<reference evidence="5" key="2">
    <citation type="submission" date="2016-10" db="EMBL/GenBank/DDBJ databases">
        <authorList>
            <person name="de Groot N.N."/>
        </authorList>
    </citation>
    <scope>NUCLEOTIDE SEQUENCE [LARGE SCALE GENOMIC DNA]</scope>
    <source>
        <strain evidence="5">CDM_6</strain>
    </source>
</reference>
<dbReference type="InterPro" id="IPR036249">
    <property type="entry name" value="Thioredoxin-like_sf"/>
</dbReference>
<dbReference type="PANTHER" id="PTHR12151:SF25">
    <property type="entry name" value="LINALOOL DEHYDRATASE_ISOMERASE DOMAIN-CONTAINING PROTEIN"/>
    <property type="match status" value="1"/>
</dbReference>
<dbReference type="OrthoDB" id="27579at2157"/>
<feature type="binding site" evidence="2">
    <location>
        <position position="98"/>
    </location>
    <ligand>
        <name>Cu cation</name>
        <dbReference type="ChEBI" id="CHEBI:23378"/>
    </ligand>
</feature>
<name>A0A1I0ET24_9EURY</name>
<evidence type="ECO:0000313" key="6">
    <source>
        <dbReference type="Proteomes" id="UP000199320"/>
    </source>
</evidence>
<dbReference type="STRING" id="392421.SAMN04488694_107107"/>
<feature type="binding site" evidence="2">
    <location>
        <position position="192"/>
    </location>
    <ligand>
        <name>Cu cation</name>
        <dbReference type="ChEBI" id="CHEBI:23378"/>
    </ligand>
</feature>
<evidence type="ECO:0000256" key="3">
    <source>
        <dbReference type="PIRSR" id="PIRSR603782-2"/>
    </source>
</evidence>